<comment type="caution">
    <text evidence="2">The sequence shown here is derived from an EMBL/GenBank/DDBJ whole genome shotgun (WGS) entry which is preliminary data.</text>
</comment>
<protein>
    <recommendedName>
        <fullName evidence="4">Iron transporter</fullName>
    </recommendedName>
</protein>
<evidence type="ECO:0000256" key="1">
    <source>
        <dbReference type="SAM" id="Phobius"/>
    </source>
</evidence>
<sequence length="109" mass="11857">MFMHGRILKAGPFPSGRRVRPLVWSMAFRSLTALVGGYAAAAVLATLIARLLPIARVEATSWGMILSFPIYAGIALWCFHEHRLLRVAAAVWGIATFGGGLLWLLGVRP</sequence>
<reference evidence="2 3" key="1">
    <citation type="submission" date="2018-04" db="EMBL/GenBank/DDBJ databases">
        <title>Genomic Encyclopedia of Type Strains, Phase III (KMG-III): the genomes of soil and plant-associated and newly described type strains.</title>
        <authorList>
            <person name="Whitman W."/>
        </authorList>
    </citation>
    <scope>NUCLEOTIDE SEQUENCE [LARGE SCALE GENOMIC DNA]</scope>
    <source>
        <strain evidence="2 3">MA-olki</strain>
    </source>
</reference>
<dbReference type="Proteomes" id="UP000244013">
    <property type="component" value="Unassembled WGS sequence"/>
</dbReference>
<proteinExistence type="predicted"/>
<evidence type="ECO:0000313" key="3">
    <source>
        <dbReference type="Proteomes" id="UP000244013"/>
    </source>
</evidence>
<feature type="transmembrane region" description="Helical" evidence="1">
    <location>
        <begin position="87"/>
        <end position="106"/>
    </location>
</feature>
<feature type="transmembrane region" description="Helical" evidence="1">
    <location>
        <begin position="61"/>
        <end position="80"/>
    </location>
</feature>
<keyword evidence="1" id="KW-1133">Transmembrane helix</keyword>
<dbReference type="EMBL" id="QAYE01000001">
    <property type="protein sequence ID" value="PTW48637.1"/>
    <property type="molecule type" value="Genomic_DNA"/>
</dbReference>
<gene>
    <name evidence="2" type="ORF">C8J25_101134</name>
</gene>
<keyword evidence="1" id="KW-0472">Membrane</keyword>
<evidence type="ECO:0008006" key="4">
    <source>
        <dbReference type="Google" id="ProtNLM"/>
    </source>
</evidence>
<accession>A0A2T5UAX4</accession>
<dbReference type="AlphaFoldDB" id="A0A2T5UAX4"/>
<name>A0A2T5UAX4_9SPHN</name>
<keyword evidence="1" id="KW-0812">Transmembrane</keyword>
<organism evidence="2 3">
    <name type="scientific">Sphingomonas faeni</name>
    <dbReference type="NCBI Taxonomy" id="185950"/>
    <lineage>
        <taxon>Bacteria</taxon>
        <taxon>Pseudomonadati</taxon>
        <taxon>Pseudomonadota</taxon>
        <taxon>Alphaproteobacteria</taxon>
        <taxon>Sphingomonadales</taxon>
        <taxon>Sphingomonadaceae</taxon>
        <taxon>Sphingomonas</taxon>
    </lineage>
</organism>
<evidence type="ECO:0000313" key="2">
    <source>
        <dbReference type="EMBL" id="PTW48637.1"/>
    </source>
</evidence>
<feature type="transmembrane region" description="Helical" evidence="1">
    <location>
        <begin position="21"/>
        <end position="49"/>
    </location>
</feature>